<dbReference type="AlphaFoldDB" id="A0A0K2TAY4"/>
<accession>A0A0K2TAY4</accession>
<sequence length="45" mass="5211">VHIKKWIRNSEKRGKSATGCRVEVKRVINPYWSQPKHCGTCTKAE</sequence>
<feature type="non-terminal residue" evidence="1">
    <location>
        <position position="1"/>
    </location>
</feature>
<evidence type="ECO:0000313" key="1">
    <source>
        <dbReference type="EMBL" id="CDW22732.1"/>
    </source>
</evidence>
<reference evidence="1" key="1">
    <citation type="submission" date="2014-05" db="EMBL/GenBank/DDBJ databases">
        <authorList>
            <person name="Chronopoulou M."/>
        </authorList>
    </citation>
    <scope>NUCLEOTIDE SEQUENCE</scope>
    <source>
        <tissue evidence="1">Whole organism</tissue>
    </source>
</reference>
<name>A0A0K2TAY4_LEPSM</name>
<dbReference type="EMBL" id="HACA01005371">
    <property type="protein sequence ID" value="CDW22732.1"/>
    <property type="molecule type" value="Transcribed_RNA"/>
</dbReference>
<organism evidence="1">
    <name type="scientific">Lepeophtheirus salmonis</name>
    <name type="common">Salmon louse</name>
    <name type="synonym">Caligus salmonis</name>
    <dbReference type="NCBI Taxonomy" id="72036"/>
    <lineage>
        <taxon>Eukaryota</taxon>
        <taxon>Metazoa</taxon>
        <taxon>Ecdysozoa</taxon>
        <taxon>Arthropoda</taxon>
        <taxon>Crustacea</taxon>
        <taxon>Multicrustacea</taxon>
        <taxon>Hexanauplia</taxon>
        <taxon>Copepoda</taxon>
        <taxon>Siphonostomatoida</taxon>
        <taxon>Caligidae</taxon>
        <taxon>Lepeophtheirus</taxon>
    </lineage>
</organism>
<proteinExistence type="predicted"/>
<protein>
    <submittedName>
        <fullName evidence="1">Uncharacterized protein</fullName>
    </submittedName>
</protein>